<dbReference type="EMBL" id="VFEQ01000014">
    <property type="protein sequence ID" value="TWR56176.1"/>
    <property type="molecule type" value="Genomic_DNA"/>
</dbReference>
<name>A0A9X9BPK2_PSEMA</name>
<dbReference type="OrthoDB" id="9181296at2"/>
<sequence length="76" mass="8613">MKLYSTDGSEMMEVTSVKADGDRLLVYGTMMGAMPIEVVMTAPEMRKLFPFLSLKVITTSIRMLFSRQRPKTCEES</sequence>
<gene>
    <name evidence="1" type="ORF">FIV41_20530</name>
</gene>
<evidence type="ECO:0000313" key="2">
    <source>
        <dbReference type="Proteomes" id="UP000316123"/>
    </source>
</evidence>
<organism evidence="1 2">
    <name type="scientific">Pseudomonas marginalis</name>
    <name type="common">Pseudomonas panacis</name>
    <dbReference type="NCBI Taxonomy" id="298"/>
    <lineage>
        <taxon>Bacteria</taxon>
        <taxon>Pseudomonadati</taxon>
        <taxon>Pseudomonadota</taxon>
        <taxon>Gammaproteobacteria</taxon>
        <taxon>Pseudomonadales</taxon>
        <taxon>Pseudomonadaceae</taxon>
        <taxon>Pseudomonas</taxon>
    </lineage>
</organism>
<evidence type="ECO:0000313" key="1">
    <source>
        <dbReference type="EMBL" id="TWR56176.1"/>
    </source>
</evidence>
<comment type="caution">
    <text evidence="1">The sequence shown here is derived from an EMBL/GenBank/DDBJ whole genome shotgun (WGS) entry which is preliminary data.</text>
</comment>
<accession>A0A9X9BPK2</accession>
<dbReference type="Proteomes" id="UP000316123">
    <property type="component" value="Unassembled WGS sequence"/>
</dbReference>
<dbReference type="RefSeq" id="WP_074845580.1">
    <property type="nucleotide sequence ID" value="NZ_FNSU01000002.1"/>
</dbReference>
<reference evidence="1 2" key="1">
    <citation type="submission" date="2019-06" db="EMBL/GenBank/DDBJ databases">
        <title>Pseudomonas bimorpha sp. nov. isolated from bovine raw milk and skim milk concentrate.</title>
        <authorList>
            <person name="Hofmann K."/>
            <person name="Huptas C."/>
            <person name="Doll E."/>
            <person name="Scherer S."/>
            <person name="Wenning M."/>
        </authorList>
    </citation>
    <scope>NUCLEOTIDE SEQUENCE [LARGE SCALE GENOMIC DNA]</scope>
    <source>
        <strain evidence="1 2">DSM 13124</strain>
    </source>
</reference>
<dbReference type="AlphaFoldDB" id="A0A9X9BPK2"/>
<protein>
    <submittedName>
        <fullName evidence="1">Uncharacterized protein</fullName>
    </submittedName>
</protein>
<proteinExistence type="predicted"/>